<dbReference type="Pfam" id="PF00929">
    <property type="entry name" value="RNase_T"/>
    <property type="match status" value="1"/>
</dbReference>
<dbReference type="Proteomes" id="UP000266615">
    <property type="component" value="Unassembled WGS sequence"/>
</dbReference>
<dbReference type="Gene3D" id="3.30.420.10">
    <property type="entry name" value="Ribonuclease H-like superfamily/Ribonuclease H"/>
    <property type="match status" value="1"/>
</dbReference>
<gene>
    <name evidence="3" type="ORF">D3250_09105</name>
</gene>
<dbReference type="SUPFAM" id="SSF53098">
    <property type="entry name" value="Ribonuclease H-like"/>
    <property type="match status" value="1"/>
</dbReference>
<dbReference type="PANTHER" id="PTHR30231:SF42">
    <property type="entry name" value="EXONUCLEASE"/>
    <property type="match status" value="1"/>
</dbReference>
<dbReference type="GO" id="GO:0005829">
    <property type="term" value="C:cytosol"/>
    <property type="evidence" value="ECO:0007669"/>
    <property type="project" value="TreeGrafter"/>
</dbReference>
<dbReference type="EMBL" id="QYZP01000003">
    <property type="protein sequence ID" value="RJN31476.1"/>
    <property type="molecule type" value="Genomic_DNA"/>
</dbReference>
<evidence type="ECO:0000256" key="1">
    <source>
        <dbReference type="ARBA" id="ARBA00022839"/>
    </source>
</evidence>
<accession>A0A3A4F0Q5</accession>
<sequence length="364" mass="39904">MSDLRPPRVKGLNFTAVDFETANGFRGSPCAIGMVRVRDGNVDELFFKRMRPPEGFDRFDPRNVQIHGITAERVAEQPRFGELFEKIVDFIGSDTLIAHNAGFDIEVFESALEVSGVDSPGLRALCSLRLARAVYRLDSHALPHSAAKAGFHLKHHHHALWDARAAAAIVVDIAERERKRQVHPLFAAHQIEPEELEPWTGARAYESRATRQVRSCAALLDSRTPGVTDDMLPDLMRWQDEGRNLTPNADADPSHLLFGQHIVFSGNLAVPRGDAKALAAEHGAATSSKVTSATTLLVVGDGVSSGDLEAEDRVPPLQARKVNDALSRRSKGQQISIITEDSYRQMLGDAWPLPQTFAVSASAE</sequence>
<evidence type="ECO:0000313" key="4">
    <source>
        <dbReference type="Proteomes" id="UP000266615"/>
    </source>
</evidence>
<evidence type="ECO:0000259" key="2">
    <source>
        <dbReference type="SMART" id="SM00479"/>
    </source>
</evidence>
<dbReference type="AlphaFoldDB" id="A0A3A4F0Q5"/>
<comment type="caution">
    <text evidence="3">The sequence shown here is derived from an EMBL/GenBank/DDBJ whole genome shotgun (WGS) entry which is preliminary data.</text>
</comment>
<dbReference type="SUPFAM" id="SSF52113">
    <property type="entry name" value="BRCT domain"/>
    <property type="match status" value="1"/>
</dbReference>
<dbReference type="CDD" id="cd17748">
    <property type="entry name" value="BRCT_DNA_ligase_like"/>
    <property type="match status" value="1"/>
</dbReference>
<keyword evidence="1" id="KW-0269">Exonuclease</keyword>
<keyword evidence="1" id="KW-0378">Hydrolase</keyword>
<dbReference type="FunFam" id="3.30.420.10:FF:000045">
    <property type="entry name" value="3'-5' exonuclease DinG"/>
    <property type="match status" value="1"/>
</dbReference>
<dbReference type="GO" id="GO:0008408">
    <property type="term" value="F:3'-5' exonuclease activity"/>
    <property type="evidence" value="ECO:0007669"/>
    <property type="project" value="TreeGrafter"/>
</dbReference>
<dbReference type="InterPro" id="IPR012337">
    <property type="entry name" value="RNaseH-like_sf"/>
</dbReference>
<protein>
    <submittedName>
        <fullName evidence="3">DNA polymerase III subunit epsilon</fullName>
    </submittedName>
</protein>
<organism evidence="3 4">
    <name type="scientific">Nesterenkonia natronophila</name>
    <dbReference type="NCBI Taxonomy" id="2174932"/>
    <lineage>
        <taxon>Bacteria</taxon>
        <taxon>Bacillati</taxon>
        <taxon>Actinomycetota</taxon>
        <taxon>Actinomycetes</taxon>
        <taxon>Micrococcales</taxon>
        <taxon>Micrococcaceae</taxon>
        <taxon>Nesterenkonia</taxon>
    </lineage>
</organism>
<name>A0A3A4F0Q5_9MICC</name>
<dbReference type="InterPro" id="IPR013520">
    <property type="entry name" value="Ribonucl_H"/>
</dbReference>
<dbReference type="Gene3D" id="3.40.50.10190">
    <property type="entry name" value="BRCT domain"/>
    <property type="match status" value="1"/>
</dbReference>
<keyword evidence="1" id="KW-0540">Nuclease</keyword>
<evidence type="ECO:0000313" key="3">
    <source>
        <dbReference type="EMBL" id="RJN31476.1"/>
    </source>
</evidence>
<keyword evidence="4" id="KW-1185">Reference proteome</keyword>
<feature type="domain" description="Exonuclease" evidence="2">
    <location>
        <begin position="13"/>
        <end position="179"/>
    </location>
</feature>
<dbReference type="OrthoDB" id="9803913at2"/>
<dbReference type="InterPro" id="IPR036397">
    <property type="entry name" value="RNaseH_sf"/>
</dbReference>
<dbReference type="GO" id="GO:0003676">
    <property type="term" value="F:nucleic acid binding"/>
    <property type="evidence" value="ECO:0007669"/>
    <property type="project" value="InterPro"/>
</dbReference>
<dbReference type="SMART" id="SM00479">
    <property type="entry name" value="EXOIII"/>
    <property type="match status" value="1"/>
</dbReference>
<proteinExistence type="predicted"/>
<reference evidence="3 4" key="1">
    <citation type="submission" date="2018-09" db="EMBL/GenBank/DDBJ databases">
        <title>Nesterenkonia natronophila sp. nov., an alkaliphilic actinobacteriume isolated from a soda lake, and emended description of the genus Nesterenkonia.</title>
        <authorList>
            <person name="Menes R.J."/>
            <person name="Iriarte A."/>
        </authorList>
    </citation>
    <scope>NUCLEOTIDE SEQUENCE [LARGE SCALE GENOMIC DNA]</scope>
    <source>
        <strain evidence="3 4">M8</strain>
    </source>
</reference>
<dbReference type="InterPro" id="IPR036420">
    <property type="entry name" value="BRCT_dom_sf"/>
</dbReference>
<dbReference type="PANTHER" id="PTHR30231">
    <property type="entry name" value="DNA POLYMERASE III SUBUNIT EPSILON"/>
    <property type="match status" value="1"/>
</dbReference>